<accession>A0AB73IJ56</accession>
<evidence type="ECO:0008006" key="5">
    <source>
        <dbReference type="Google" id="ProtNLM"/>
    </source>
</evidence>
<dbReference type="EMBL" id="JAVDQN010000002">
    <property type="protein sequence ID" value="MDR6376620.1"/>
    <property type="molecule type" value="Genomic_DNA"/>
</dbReference>
<evidence type="ECO:0000313" key="3">
    <source>
        <dbReference type="Proteomes" id="UP001185254"/>
    </source>
</evidence>
<evidence type="ECO:0000313" key="1">
    <source>
        <dbReference type="EMBL" id="MDP9649736.1"/>
    </source>
</evidence>
<keyword evidence="3" id="KW-1185">Reference proteome</keyword>
<dbReference type="Proteomes" id="UP001185254">
    <property type="component" value="Unassembled WGS sequence"/>
</dbReference>
<organism evidence="1 4">
    <name type="scientific">Paraburkholderia caledonica</name>
    <dbReference type="NCBI Taxonomy" id="134536"/>
    <lineage>
        <taxon>Bacteria</taxon>
        <taxon>Pseudomonadati</taxon>
        <taxon>Pseudomonadota</taxon>
        <taxon>Betaproteobacteria</taxon>
        <taxon>Burkholderiales</taxon>
        <taxon>Burkholderiaceae</taxon>
        <taxon>Paraburkholderia</taxon>
    </lineage>
</organism>
<dbReference type="Proteomes" id="UP001229486">
    <property type="component" value="Unassembled WGS sequence"/>
</dbReference>
<dbReference type="PROSITE" id="PS51257">
    <property type="entry name" value="PROKAR_LIPOPROTEIN"/>
    <property type="match status" value="1"/>
</dbReference>
<sequence length="33" mass="3628">MKTLLILLLVASLGGCVVYPARSVYYRPAVVVY</sequence>
<evidence type="ECO:0000313" key="2">
    <source>
        <dbReference type="EMBL" id="MDR6376620.1"/>
    </source>
</evidence>
<evidence type="ECO:0000313" key="4">
    <source>
        <dbReference type="Proteomes" id="UP001229486"/>
    </source>
</evidence>
<dbReference type="AlphaFoldDB" id="A0AB73IJ56"/>
<dbReference type="EMBL" id="JAURTK010000007">
    <property type="protein sequence ID" value="MDP9649736.1"/>
    <property type="molecule type" value="Genomic_DNA"/>
</dbReference>
<name>A0AB73IJ56_9BURK</name>
<protein>
    <recommendedName>
        <fullName evidence="5">Lipoprotein</fullName>
    </recommendedName>
</protein>
<gene>
    <name evidence="2" type="ORF">J2776_003320</name>
    <name evidence="1" type="ORF">J2793_005204</name>
</gene>
<proteinExistence type="predicted"/>
<reference evidence="1 3" key="1">
    <citation type="submission" date="2023-07" db="EMBL/GenBank/DDBJ databases">
        <title>Sorghum-associated microbial communities from plants grown in Nebraska, USA.</title>
        <authorList>
            <person name="Schachtman D."/>
        </authorList>
    </citation>
    <scope>NUCLEOTIDE SEQUENCE</scope>
    <source>
        <strain evidence="2 3">DS1039</strain>
        <strain evidence="1">DS1061</strain>
    </source>
</reference>
<comment type="caution">
    <text evidence="1">The sequence shown here is derived from an EMBL/GenBank/DDBJ whole genome shotgun (WGS) entry which is preliminary data.</text>
</comment>